<dbReference type="EMBL" id="VAUV01000001">
    <property type="protein sequence ID" value="TLD72592.1"/>
    <property type="molecule type" value="Genomic_DNA"/>
</dbReference>
<sequence>MALTFVVVGDHAMAADGELVFYSRDRKPLGLPQKWSVSGGLHLGIYQLTQEQDDSTPDLESGLALQGGFLTFKVKAETPASATQRLPVPIKWKSVEWFAGSHRGATPGEVEPSFVESFVAISLRREDVDLLRDRKAEASRPLSIRTHLVVQDHEALTGNGIRFSADPQAVRAAMLGWRKNHPMDLQLLDAVGQPDPVLITLTEVVPFVKFCAAQEGIRMVDDDEAILLAAFTAMRMAWMDYRLANSASAVGAVPVVVWKENATPQKSIDLTWDGWAEVERYVLLDVNAQEAAWTETWLNVDGFARETRQRIHFVLLDDWTQTGLKSLAVEVELVDPLSGYITKATVSLPVPGDQADATKPFIKELKGRYSAQLKMKWRVVFGMTLSGKIIRLGQPLDWMESRIPNFDAFVQLNPDDVMDLLRTDTDKRKEQP</sequence>
<gene>
    <name evidence="1" type="ORF">FEM03_00510</name>
</gene>
<keyword evidence="2" id="KW-1185">Reference proteome</keyword>
<dbReference type="Proteomes" id="UP000306196">
    <property type="component" value="Unassembled WGS sequence"/>
</dbReference>
<dbReference type="AlphaFoldDB" id="A0A5R8KJX4"/>
<evidence type="ECO:0000313" key="2">
    <source>
        <dbReference type="Proteomes" id="UP000306196"/>
    </source>
</evidence>
<organism evidence="1 2">
    <name type="scientific">Phragmitibacter flavus</name>
    <dbReference type="NCBI Taxonomy" id="2576071"/>
    <lineage>
        <taxon>Bacteria</taxon>
        <taxon>Pseudomonadati</taxon>
        <taxon>Verrucomicrobiota</taxon>
        <taxon>Verrucomicrobiia</taxon>
        <taxon>Verrucomicrobiales</taxon>
        <taxon>Verrucomicrobiaceae</taxon>
        <taxon>Phragmitibacter</taxon>
    </lineage>
</organism>
<reference evidence="1 2" key="1">
    <citation type="submission" date="2019-05" db="EMBL/GenBank/DDBJ databases">
        <title>Verrucobacter flavum gen. nov., sp. nov. a new member of the family Verrucomicrobiaceae.</title>
        <authorList>
            <person name="Szuroczki S."/>
            <person name="Abbaszade G."/>
            <person name="Szabo A."/>
            <person name="Felfoldi T."/>
            <person name="Schumann P."/>
            <person name="Boka K."/>
            <person name="Keki Z."/>
            <person name="Toumi M."/>
            <person name="Toth E."/>
        </authorList>
    </citation>
    <scope>NUCLEOTIDE SEQUENCE [LARGE SCALE GENOMIC DNA]</scope>
    <source>
        <strain evidence="1 2">MG-N-17</strain>
    </source>
</reference>
<comment type="caution">
    <text evidence="1">The sequence shown here is derived from an EMBL/GenBank/DDBJ whole genome shotgun (WGS) entry which is preliminary data.</text>
</comment>
<protein>
    <submittedName>
        <fullName evidence="1">Uncharacterized protein</fullName>
    </submittedName>
</protein>
<accession>A0A5R8KJX4</accession>
<evidence type="ECO:0000313" key="1">
    <source>
        <dbReference type="EMBL" id="TLD72592.1"/>
    </source>
</evidence>
<proteinExistence type="predicted"/>
<name>A0A5R8KJX4_9BACT</name>